<dbReference type="PROSITE" id="PS00653">
    <property type="entry name" value="GLYCOSYL_HYDROL_F1_2"/>
    <property type="match status" value="1"/>
</dbReference>
<evidence type="ECO:0000256" key="2">
    <source>
        <dbReference type="ARBA" id="ARBA00022801"/>
    </source>
</evidence>
<dbReference type="Proteomes" id="UP001567538">
    <property type="component" value="Unassembled WGS sequence"/>
</dbReference>
<keyword evidence="5" id="KW-0732">Signal</keyword>
<comment type="caution">
    <text evidence="6">The sequence shown here is derived from an EMBL/GenBank/DDBJ whole genome shotgun (WGS) entry which is preliminary data.</text>
</comment>
<feature type="chain" id="PRO_5044858381" evidence="5">
    <location>
        <begin position="26"/>
        <end position="523"/>
    </location>
</feature>
<dbReference type="EC" id="3.2.1.21" evidence="6"/>
<dbReference type="FunFam" id="3.20.20.80:FF:000020">
    <property type="entry name" value="Beta-glucosidase 12"/>
    <property type="match status" value="1"/>
</dbReference>
<reference evidence="6 7" key="1">
    <citation type="submission" date="2024-06" db="EMBL/GenBank/DDBJ databases">
        <title>A chromosome level genome sequence of Diviner's sage (Salvia divinorum).</title>
        <authorList>
            <person name="Ford S.A."/>
            <person name="Ro D.-K."/>
            <person name="Ness R.W."/>
            <person name="Phillips M.A."/>
        </authorList>
    </citation>
    <scope>NUCLEOTIDE SEQUENCE [LARGE SCALE GENOMIC DNA]</scope>
    <source>
        <strain evidence="6">SAF-2024a</strain>
        <tissue evidence="6">Leaf</tissue>
    </source>
</reference>
<evidence type="ECO:0000313" key="7">
    <source>
        <dbReference type="Proteomes" id="UP001567538"/>
    </source>
</evidence>
<dbReference type="Gene3D" id="3.20.20.80">
    <property type="entry name" value="Glycosidases"/>
    <property type="match status" value="1"/>
</dbReference>
<dbReference type="PANTHER" id="PTHR10353:SF137">
    <property type="entry name" value="MYROSINASE 3-RELATED"/>
    <property type="match status" value="1"/>
</dbReference>
<accession>A0ABD1IIA0</accession>
<proteinExistence type="inferred from homology"/>
<protein>
    <submittedName>
        <fullName evidence="6">Beta-glucosidase</fullName>
        <ecNumber evidence="6">3.2.1.21</ecNumber>
    </submittedName>
</protein>
<evidence type="ECO:0000256" key="1">
    <source>
        <dbReference type="ARBA" id="ARBA00010838"/>
    </source>
</evidence>
<keyword evidence="7" id="KW-1185">Reference proteome</keyword>
<feature type="signal peptide" evidence="5">
    <location>
        <begin position="1"/>
        <end position="25"/>
    </location>
</feature>
<dbReference type="GO" id="GO:0008422">
    <property type="term" value="F:beta-glucosidase activity"/>
    <property type="evidence" value="ECO:0007669"/>
    <property type="project" value="UniProtKB-EC"/>
</dbReference>
<dbReference type="Pfam" id="PF00232">
    <property type="entry name" value="Glyco_hydro_1"/>
    <property type="match status" value="1"/>
</dbReference>
<dbReference type="InterPro" id="IPR017853">
    <property type="entry name" value="GH"/>
</dbReference>
<name>A0ABD1IIA0_SALDI</name>
<dbReference type="InterPro" id="IPR033132">
    <property type="entry name" value="GH_1_N_CS"/>
</dbReference>
<comment type="similarity">
    <text evidence="1 4">Belongs to the glycosyl hydrolase 1 family.</text>
</comment>
<keyword evidence="2 6" id="KW-0378">Hydrolase</keyword>
<evidence type="ECO:0000313" key="6">
    <source>
        <dbReference type="EMBL" id="KAL1567509.1"/>
    </source>
</evidence>
<dbReference type="AlphaFoldDB" id="A0ABD1IIA0"/>
<dbReference type="InterPro" id="IPR001360">
    <property type="entry name" value="Glyco_hydro_1"/>
</dbReference>
<dbReference type="SUPFAM" id="SSF51445">
    <property type="entry name" value="(Trans)glycosidases"/>
    <property type="match status" value="1"/>
</dbReference>
<dbReference type="PRINTS" id="PR00131">
    <property type="entry name" value="GLHYDRLASE1"/>
</dbReference>
<evidence type="ECO:0000256" key="4">
    <source>
        <dbReference type="RuleBase" id="RU003690"/>
    </source>
</evidence>
<sequence>MSKMARLTHSLLYLLPFIASSLTSANPPTTSMCNCDATSPIDLRNFPEGFVFGAASSAYQYEGAVNENGKGQSLWDNFTHSYPEKIKDHSNGDVAIDSYHLYKEDVKIARDLGLNAYRISISWPRVLPGGKIEAGVNQDGIDYYNNLINELLANGIEPFVTLHHLDVPQALQDAYGGFLSSQIVGDFIDFANLIFKQFGDRVKYWVTINEPWTFSVYGYAYGVFAPARCSEWQGLNCTGGDSATEPYIVGHNLLLGHSAVVNLYREKYQESQKGKIGIVFAAYWFELFDETNENKKAKDRAMDFMLGWYMEPLTRGSYPESMKIRVKERLPKFDENEVKMVKGSFDFIGFNYYGAIYALDKPNSTSYSYTTDSEMVITGTKNGKPIGEQGRDSSKLYIYPKGLRQMLKLIKQKYNNPLIYITENGLDETRNDTLELSQALQDNMRKDYIHHHLCCLNEAIEKDDANVKGYFVWSLVDNFEWAGGFSVQFGLYYVDYRDELLRRYPKISSIWFKNFLSKTTWSQ</sequence>
<evidence type="ECO:0000256" key="3">
    <source>
        <dbReference type="ARBA" id="ARBA00023295"/>
    </source>
</evidence>
<dbReference type="EMBL" id="JBEAFC010000002">
    <property type="protein sequence ID" value="KAL1567509.1"/>
    <property type="molecule type" value="Genomic_DNA"/>
</dbReference>
<organism evidence="6 7">
    <name type="scientific">Salvia divinorum</name>
    <name type="common">Maria pastora</name>
    <name type="synonym">Diviner's sage</name>
    <dbReference type="NCBI Taxonomy" id="28513"/>
    <lineage>
        <taxon>Eukaryota</taxon>
        <taxon>Viridiplantae</taxon>
        <taxon>Streptophyta</taxon>
        <taxon>Embryophyta</taxon>
        <taxon>Tracheophyta</taxon>
        <taxon>Spermatophyta</taxon>
        <taxon>Magnoliopsida</taxon>
        <taxon>eudicotyledons</taxon>
        <taxon>Gunneridae</taxon>
        <taxon>Pentapetalae</taxon>
        <taxon>asterids</taxon>
        <taxon>lamiids</taxon>
        <taxon>Lamiales</taxon>
        <taxon>Lamiaceae</taxon>
        <taxon>Nepetoideae</taxon>
        <taxon>Mentheae</taxon>
        <taxon>Salviinae</taxon>
        <taxon>Salvia</taxon>
        <taxon>Salvia subgen. Calosphace</taxon>
    </lineage>
</organism>
<dbReference type="PANTHER" id="PTHR10353">
    <property type="entry name" value="GLYCOSYL HYDROLASE"/>
    <property type="match status" value="1"/>
</dbReference>
<gene>
    <name evidence="6" type="ORF">AAHA92_02982</name>
</gene>
<keyword evidence="3 6" id="KW-0326">Glycosidase</keyword>
<evidence type="ECO:0000256" key="5">
    <source>
        <dbReference type="SAM" id="SignalP"/>
    </source>
</evidence>